<dbReference type="OrthoDB" id="195620at2"/>
<dbReference type="Proteomes" id="UP000240505">
    <property type="component" value="Chromosome"/>
</dbReference>
<dbReference type="KEGG" id="masz:C9I28_25375"/>
<reference evidence="2 3" key="1">
    <citation type="submission" date="2018-03" db="EMBL/GenBank/DDBJ databases">
        <title>Massilia armeniaca sp. nov., isolated from desert soil.</title>
        <authorList>
            <person name="Huang H."/>
            <person name="Ren M."/>
        </authorList>
    </citation>
    <scope>NUCLEOTIDE SEQUENCE [LARGE SCALE GENOMIC DNA]</scope>
    <source>
        <strain evidence="2 3">ZMN-3</strain>
    </source>
</reference>
<dbReference type="EMBL" id="CP028324">
    <property type="protein sequence ID" value="AVR98590.1"/>
    <property type="molecule type" value="Genomic_DNA"/>
</dbReference>
<proteinExistence type="predicted"/>
<accession>A0A2R4CGJ9</accession>
<evidence type="ECO:0000313" key="3">
    <source>
        <dbReference type="Proteomes" id="UP000240505"/>
    </source>
</evidence>
<dbReference type="Pfam" id="PF11454">
    <property type="entry name" value="DUF3016"/>
    <property type="match status" value="1"/>
</dbReference>
<name>A0A2R4CGJ9_9BURK</name>
<organism evidence="2 3">
    <name type="scientific">Pseudoduganella armeniaca</name>
    <dbReference type="NCBI Taxonomy" id="2072590"/>
    <lineage>
        <taxon>Bacteria</taxon>
        <taxon>Pseudomonadati</taxon>
        <taxon>Pseudomonadota</taxon>
        <taxon>Betaproteobacteria</taxon>
        <taxon>Burkholderiales</taxon>
        <taxon>Oxalobacteraceae</taxon>
        <taxon>Telluria group</taxon>
        <taxon>Pseudoduganella</taxon>
    </lineage>
</organism>
<dbReference type="RefSeq" id="WP_107143923.1">
    <property type="nucleotide sequence ID" value="NZ_CP028324.1"/>
</dbReference>
<evidence type="ECO:0000256" key="1">
    <source>
        <dbReference type="SAM" id="SignalP"/>
    </source>
</evidence>
<feature type="signal peptide" evidence="1">
    <location>
        <begin position="1"/>
        <end position="23"/>
    </location>
</feature>
<feature type="chain" id="PRO_5015327157" evidence="1">
    <location>
        <begin position="24"/>
        <end position="165"/>
    </location>
</feature>
<dbReference type="InterPro" id="IPR021557">
    <property type="entry name" value="DUF3016"/>
</dbReference>
<evidence type="ECO:0000313" key="2">
    <source>
        <dbReference type="EMBL" id="AVR98590.1"/>
    </source>
</evidence>
<dbReference type="AlphaFoldDB" id="A0A2R4CGJ9"/>
<protein>
    <submittedName>
        <fullName evidence="2">DUF3016 domain-containing protein</fullName>
    </submittedName>
</protein>
<keyword evidence="3" id="KW-1185">Reference proteome</keyword>
<sequence>MKARNILRCLIPALALLAGAAQAGVTVSYVKPDDFLDMPRAERDRDQILKDISAHFVSLGKELPPGQVLNVTITDFDLAGRLEPRRWAVDEIRIMRGGADWPRMTVNWTLEQDGKVVKSGTDEVSNMMYQQRMNRYFSSDALRYEKQMIDDWFHKAVVDTRVSKR</sequence>
<gene>
    <name evidence="2" type="ORF">C9I28_25375</name>
</gene>
<keyword evidence="1" id="KW-0732">Signal</keyword>